<evidence type="ECO:0000313" key="2">
    <source>
        <dbReference type="EMBL" id="HGL17963.1"/>
    </source>
</evidence>
<sequence>MRRFLLSGFVLLIFLFWACAPKEAKIEILSFSVADSIRIHDPDGDPTNSWLGGSDTVITWDSTLFSIKVKYEGPAVGYLDEIIWVLKSPSGEQIKTYEAILYPPIPMEDGQIRDLKFYISFDNKSAYRIDSLYDDTLNYFGIGRVTFYITGTTYAQYIRSDNISFDLKFIP</sequence>
<gene>
    <name evidence="1" type="ORF">ENU66_06430</name>
    <name evidence="2" type="ORF">ENU66_06535</name>
</gene>
<dbReference type="AlphaFoldDB" id="A0A7V3ZYD9"/>
<name>A0A7V3ZYD9_UNCW3</name>
<evidence type="ECO:0000313" key="1">
    <source>
        <dbReference type="EMBL" id="HGL17944.1"/>
    </source>
</evidence>
<dbReference type="EMBL" id="DTDJ01000043">
    <property type="protein sequence ID" value="HGL17944.1"/>
    <property type="molecule type" value="Genomic_DNA"/>
</dbReference>
<reference evidence="2" key="1">
    <citation type="journal article" date="2020" name="mSystems">
        <title>Genome- and Community-Level Interaction Insights into Carbon Utilization and Element Cycling Functions of Hydrothermarchaeota in Hydrothermal Sediment.</title>
        <authorList>
            <person name="Zhou Z."/>
            <person name="Liu Y."/>
            <person name="Xu W."/>
            <person name="Pan J."/>
            <person name="Luo Z.H."/>
            <person name="Li M."/>
        </authorList>
    </citation>
    <scope>NUCLEOTIDE SEQUENCE [LARGE SCALE GENOMIC DNA]</scope>
    <source>
        <strain evidence="2">SpSt-69</strain>
    </source>
</reference>
<protein>
    <submittedName>
        <fullName evidence="2">Uncharacterized protein</fullName>
    </submittedName>
</protein>
<dbReference type="EMBL" id="DTDJ01000043">
    <property type="protein sequence ID" value="HGL17963.1"/>
    <property type="molecule type" value="Genomic_DNA"/>
</dbReference>
<accession>A0A7V3ZYD9</accession>
<organism evidence="2">
    <name type="scientific">candidate division WOR-3 bacterium</name>
    <dbReference type="NCBI Taxonomy" id="2052148"/>
    <lineage>
        <taxon>Bacteria</taxon>
        <taxon>Bacteria division WOR-3</taxon>
    </lineage>
</organism>
<proteinExistence type="predicted"/>
<comment type="caution">
    <text evidence="2">The sequence shown here is derived from an EMBL/GenBank/DDBJ whole genome shotgun (WGS) entry which is preliminary data.</text>
</comment>